<feature type="region of interest" description="Disordered" evidence="1">
    <location>
        <begin position="80"/>
        <end position="124"/>
    </location>
</feature>
<dbReference type="Proteomes" id="UP000292082">
    <property type="component" value="Unassembled WGS sequence"/>
</dbReference>
<evidence type="ECO:0000313" key="3">
    <source>
        <dbReference type="Proteomes" id="UP000292082"/>
    </source>
</evidence>
<keyword evidence="3" id="KW-1185">Reference proteome</keyword>
<accession>A0A4Q9PFH8</accession>
<protein>
    <submittedName>
        <fullName evidence="2">Uncharacterized protein</fullName>
    </submittedName>
</protein>
<feature type="compositionally biased region" description="Pro residues" evidence="1">
    <location>
        <begin position="98"/>
        <end position="119"/>
    </location>
</feature>
<sequence>MHLQPHYQHFPPPQQRHGGAMLDAAQQRLIHGLDRQQWQFWPVGANNNDAIQARHFAGRMRPVRGGMGEPMQIHGVGRGGGVGGPMHAAQPVAGPSNAPAPAPAPAAAPPNPDGSPSPAPSEDKEDLIVHPASVIGLLRECGYADPTLFFPLFYALSRTTWQFGGAALGHHLAPLAAADMERLVVGIERVRAHHAAFAVAVPTLDPLPHHQGMDGAHARLRCLTGASQLWATMVPKLLLGTNDASVIPPGREPLEEWAGVVPNVAGQCARHGVCADCGRAIVARIEAFRREFWAKLPQFFELV</sequence>
<name>A0A4Q9PFH8_9APHY</name>
<gene>
    <name evidence="2" type="ORF">BD310DRAFT_941778</name>
</gene>
<evidence type="ECO:0000256" key="1">
    <source>
        <dbReference type="SAM" id="MobiDB-lite"/>
    </source>
</evidence>
<dbReference type="EMBL" id="ML145293">
    <property type="protein sequence ID" value="TBU51691.1"/>
    <property type="molecule type" value="Genomic_DNA"/>
</dbReference>
<reference evidence="2 3" key="1">
    <citation type="submission" date="2019-01" db="EMBL/GenBank/DDBJ databases">
        <title>Draft genome sequences of three monokaryotic isolates of the white-rot basidiomycete fungus Dichomitus squalens.</title>
        <authorList>
            <consortium name="DOE Joint Genome Institute"/>
            <person name="Lopez S.C."/>
            <person name="Andreopoulos B."/>
            <person name="Pangilinan J."/>
            <person name="Lipzen A."/>
            <person name="Riley R."/>
            <person name="Ahrendt S."/>
            <person name="Ng V."/>
            <person name="Barry K."/>
            <person name="Daum C."/>
            <person name="Grigoriev I.V."/>
            <person name="Hilden K.S."/>
            <person name="Makela M.R."/>
            <person name="de Vries R.P."/>
        </authorList>
    </citation>
    <scope>NUCLEOTIDE SEQUENCE [LARGE SCALE GENOMIC DNA]</scope>
    <source>
        <strain evidence="2 3">CBS 464.89</strain>
    </source>
</reference>
<proteinExistence type="predicted"/>
<organism evidence="2 3">
    <name type="scientific">Dichomitus squalens</name>
    <dbReference type="NCBI Taxonomy" id="114155"/>
    <lineage>
        <taxon>Eukaryota</taxon>
        <taxon>Fungi</taxon>
        <taxon>Dikarya</taxon>
        <taxon>Basidiomycota</taxon>
        <taxon>Agaricomycotina</taxon>
        <taxon>Agaricomycetes</taxon>
        <taxon>Polyporales</taxon>
        <taxon>Polyporaceae</taxon>
        <taxon>Dichomitus</taxon>
    </lineage>
</organism>
<dbReference type="AlphaFoldDB" id="A0A4Q9PFH8"/>
<evidence type="ECO:0000313" key="2">
    <source>
        <dbReference type="EMBL" id="TBU51691.1"/>
    </source>
</evidence>